<feature type="region of interest" description="Disordered" evidence="7">
    <location>
        <begin position="281"/>
        <end position="557"/>
    </location>
</feature>
<feature type="domain" description="SH3" evidence="8">
    <location>
        <begin position="219"/>
        <end position="280"/>
    </location>
</feature>
<dbReference type="PRINTS" id="PR00452">
    <property type="entry name" value="SH3DOMAIN"/>
</dbReference>
<evidence type="ECO:0000313" key="9">
    <source>
        <dbReference type="EMBL" id="ORY96518.1"/>
    </source>
</evidence>
<sequence length="600" mass="63822">MSDSEYRVLHAYAAQQQDELSMKPGDDIRVLDSSNADWWEVENVETGQHGLVPSTFIEKSGSAAAPQSKEGPALARVLEDYEAQNPGELALWKNGVVTILEEDTPGWYKGDLNGKSGLFPADHVKIIDATEEVEHGDAPSAIDHDGKSKPSFKLAAYGVKQGGIGSILAGGMGLRKKSTKRTSVAEEEHNESAPVVPAPAPAPPAVPTSSTGSSIESTDTRVKAMVLHEYEPESEDELRLMRGEYITITDKLEDQGWWQGTNESGQTGVFPSNFVQVLAEQKPAPRSARARPPTIKTEGGNPPHPASENPMSPSSSSMARPPPVPKSTRPSTLLSNRTSSADQSSTPTAPARPVTSPPLPTRRPPPVNTSGEAKGHKPRQPSIPLVSPDLPPIHSTSTGSGSGSGSTGGFKEDHAAGAVPARPSRPVPTPGTSSSRVIPERASVEIDRSTMAKPPKNFGPKPGGPMPTPPPRTTSSRPTSQASTGSPAIPSARNSMSEHRTSTGDSPLSPPPMPRRSMPLPPAREEAEEVPSPAASGAAPPPSQPRSTAAPTDPVEVKVQELVRREVEQIRQEFHALLDIERAERERLEHEVTELRAQLQ</sequence>
<evidence type="ECO:0000256" key="1">
    <source>
        <dbReference type="ARBA" id="ARBA00004170"/>
    </source>
</evidence>
<dbReference type="Pfam" id="PF07653">
    <property type="entry name" value="SH3_2"/>
    <property type="match status" value="1"/>
</dbReference>
<dbReference type="Pfam" id="PF00018">
    <property type="entry name" value="SH3_1"/>
    <property type="match status" value="1"/>
</dbReference>
<dbReference type="InterPro" id="IPR036028">
    <property type="entry name" value="SH3-like_dom_sf"/>
</dbReference>
<feature type="compositionally biased region" description="Pro residues" evidence="7">
    <location>
        <begin position="462"/>
        <end position="472"/>
    </location>
</feature>
<keyword evidence="3 6" id="KW-0175">Coiled coil</keyword>
<evidence type="ECO:0000256" key="3">
    <source>
        <dbReference type="ARBA" id="ARBA00023054"/>
    </source>
</evidence>
<keyword evidence="10" id="KW-1185">Reference proteome</keyword>
<feature type="region of interest" description="Disordered" evidence="7">
    <location>
        <begin position="178"/>
        <end position="218"/>
    </location>
</feature>
<evidence type="ECO:0000313" key="10">
    <source>
        <dbReference type="Proteomes" id="UP000242180"/>
    </source>
</evidence>
<feature type="domain" description="SH3" evidence="8">
    <location>
        <begin position="1"/>
        <end position="62"/>
    </location>
</feature>
<dbReference type="AlphaFoldDB" id="A0A1X2HCJ3"/>
<evidence type="ECO:0000256" key="7">
    <source>
        <dbReference type="SAM" id="MobiDB-lite"/>
    </source>
</evidence>
<dbReference type="InterPro" id="IPR050384">
    <property type="entry name" value="Endophilin_SH3RF"/>
</dbReference>
<dbReference type="Gene3D" id="2.30.30.40">
    <property type="entry name" value="SH3 Domains"/>
    <property type="match status" value="3"/>
</dbReference>
<dbReference type="InterPro" id="IPR001452">
    <property type="entry name" value="SH3_domain"/>
</dbReference>
<accession>A0A1X2HCJ3</accession>
<comment type="caution">
    <text evidence="9">The sequence shown here is derived from an EMBL/GenBank/DDBJ whole genome shotgun (WGS) entry which is preliminary data.</text>
</comment>
<dbReference type="Pfam" id="PF14604">
    <property type="entry name" value="SH3_9"/>
    <property type="match status" value="1"/>
</dbReference>
<evidence type="ECO:0000256" key="2">
    <source>
        <dbReference type="ARBA" id="ARBA00022443"/>
    </source>
</evidence>
<feature type="compositionally biased region" description="Pro residues" evidence="7">
    <location>
        <begin position="508"/>
        <end position="522"/>
    </location>
</feature>
<reference evidence="9 10" key="1">
    <citation type="submission" date="2016-07" db="EMBL/GenBank/DDBJ databases">
        <title>Pervasive Adenine N6-methylation of Active Genes in Fungi.</title>
        <authorList>
            <consortium name="DOE Joint Genome Institute"/>
            <person name="Mondo S.J."/>
            <person name="Dannebaum R.O."/>
            <person name="Kuo R.C."/>
            <person name="Labutti K."/>
            <person name="Haridas S."/>
            <person name="Kuo A."/>
            <person name="Salamov A."/>
            <person name="Ahrendt S.R."/>
            <person name="Lipzen A."/>
            <person name="Sullivan W."/>
            <person name="Andreopoulos W.B."/>
            <person name="Clum A."/>
            <person name="Lindquist E."/>
            <person name="Daum C."/>
            <person name="Ramamoorthy G.K."/>
            <person name="Gryganskyi A."/>
            <person name="Culley D."/>
            <person name="Magnuson J.K."/>
            <person name="James T.Y."/>
            <person name="O'Malley M.A."/>
            <person name="Stajich J.E."/>
            <person name="Spatafora J.W."/>
            <person name="Visel A."/>
            <person name="Grigoriev I.V."/>
        </authorList>
    </citation>
    <scope>NUCLEOTIDE SEQUENCE [LARGE SCALE GENOMIC DNA]</scope>
    <source>
        <strain evidence="9 10">NRRL 2496</strain>
    </source>
</reference>
<dbReference type="PANTHER" id="PTHR14167:SF81">
    <property type="entry name" value="ENDOPHILIN-A"/>
    <property type="match status" value="1"/>
</dbReference>
<dbReference type="SUPFAM" id="SSF50044">
    <property type="entry name" value="SH3-domain"/>
    <property type="match status" value="3"/>
</dbReference>
<evidence type="ECO:0000256" key="5">
    <source>
        <dbReference type="PROSITE-ProRule" id="PRU00192"/>
    </source>
</evidence>
<feature type="compositionally biased region" description="Polar residues" evidence="7">
    <location>
        <begin position="208"/>
        <end position="217"/>
    </location>
</feature>
<dbReference type="EMBL" id="MCGN01000005">
    <property type="protein sequence ID" value="ORY96518.1"/>
    <property type="molecule type" value="Genomic_DNA"/>
</dbReference>
<feature type="compositionally biased region" description="Low complexity" evidence="7">
    <location>
        <begin position="306"/>
        <end position="319"/>
    </location>
</feature>
<dbReference type="InParanoid" id="A0A1X2HCJ3"/>
<name>A0A1X2HCJ3_SYNRA</name>
<keyword evidence="2 5" id="KW-0728">SH3 domain</keyword>
<dbReference type="PANTHER" id="PTHR14167">
    <property type="entry name" value="SH3 DOMAIN-CONTAINING"/>
    <property type="match status" value="1"/>
</dbReference>
<evidence type="ECO:0000259" key="8">
    <source>
        <dbReference type="PROSITE" id="PS50002"/>
    </source>
</evidence>
<dbReference type="PROSITE" id="PS50002">
    <property type="entry name" value="SH3"/>
    <property type="match status" value="3"/>
</dbReference>
<feature type="coiled-coil region" evidence="6">
    <location>
        <begin position="571"/>
        <end position="598"/>
    </location>
</feature>
<dbReference type="STRING" id="13706.A0A1X2HCJ3"/>
<dbReference type="SMART" id="SM00326">
    <property type="entry name" value="SH3"/>
    <property type="match status" value="3"/>
</dbReference>
<feature type="compositionally biased region" description="Basic and acidic residues" evidence="7">
    <location>
        <begin position="438"/>
        <end position="450"/>
    </location>
</feature>
<gene>
    <name evidence="9" type="ORF">BCR43DRAFT_563807</name>
</gene>
<feature type="compositionally biased region" description="Low complexity" evidence="7">
    <location>
        <begin position="284"/>
        <end position="293"/>
    </location>
</feature>
<dbReference type="OrthoDB" id="5340910at2759"/>
<keyword evidence="4" id="KW-0472">Membrane</keyword>
<dbReference type="CDD" id="cd00174">
    <property type="entry name" value="SH3"/>
    <property type="match status" value="2"/>
</dbReference>
<proteinExistence type="predicted"/>
<feature type="compositionally biased region" description="Pro residues" evidence="7">
    <location>
        <begin position="355"/>
        <end position="367"/>
    </location>
</feature>
<dbReference type="Proteomes" id="UP000242180">
    <property type="component" value="Unassembled WGS sequence"/>
</dbReference>
<feature type="domain" description="SH3" evidence="8">
    <location>
        <begin position="70"/>
        <end position="129"/>
    </location>
</feature>
<dbReference type="OMA" id="PNSCHRS"/>
<comment type="subcellular location">
    <subcellularLocation>
        <location evidence="1">Membrane</location>
        <topology evidence="1">Peripheral membrane protein</topology>
    </subcellularLocation>
</comment>
<organism evidence="9 10">
    <name type="scientific">Syncephalastrum racemosum</name>
    <name type="common">Filamentous fungus</name>
    <dbReference type="NCBI Taxonomy" id="13706"/>
    <lineage>
        <taxon>Eukaryota</taxon>
        <taxon>Fungi</taxon>
        <taxon>Fungi incertae sedis</taxon>
        <taxon>Mucoromycota</taxon>
        <taxon>Mucoromycotina</taxon>
        <taxon>Mucoromycetes</taxon>
        <taxon>Mucorales</taxon>
        <taxon>Syncephalastraceae</taxon>
        <taxon>Syncephalastrum</taxon>
    </lineage>
</organism>
<evidence type="ECO:0000256" key="4">
    <source>
        <dbReference type="ARBA" id="ARBA00023136"/>
    </source>
</evidence>
<feature type="compositionally biased region" description="Pro residues" evidence="7">
    <location>
        <begin position="196"/>
        <end position="206"/>
    </location>
</feature>
<feature type="compositionally biased region" description="Polar residues" evidence="7">
    <location>
        <begin position="328"/>
        <end position="348"/>
    </location>
</feature>
<evidence type="ECO:0000256" key="6">
    <source>
        <dbReference type="SAM" id="Coils"/>
    </source>
</evidence>
<protein>
    <submittedName>
        <fullName evidence="9">SH3 domain-containing protein</fullName>
    </submittedName>
</protein>